<dbReference type="InterPro" id="IPR011250">
    <property type="entry name" value="OMP/PagP_B-barrel"/>
</dbReference>
<evidence type="ECO:0000313" key="4">
    <source>
        <dbReference type="EMBL" id="KTD76162.1"/>
    </source>
</evidence>
<dbReference type="RefSeq" id="WP_058494051.1">
    <property type="nucleotide sequence ID" value="NZ_CBCRUR010000018.1"/>
</dbReference>
<feature type="domain" description="Outer membrane protein beta-barrel" evidence="3">
    <location>
        <begin position="24"/>
        <end position="227"/>
    </location>
</feature>
<dbReference type="Gene3D" id="2.40.160.20">
    <property type="match status" value="1"/>
</dbReference>
<evidence type="ECO:0000313" key="5">
    <source>
        <dbReference type="Proteomes" id="UP000054662"/>
    </source>
</evidence>
<dbReference type="AlphaFoldDB" id="A0A0W1A456"/>
<evidence type="ECO:0000259" key="3">
    <source>
        <dbReference type="Pfam" id="PF13505"/>
    </source>
</evidence>
<dbReference type="PATRIC" id="fig|45076.6.peg.2502"/>
<accession>A0A0W1A456</accession>
<evidence type="ECO:0000256" key="2">
    <source>
        <dbReference type="SAM" id="SignalP"/>
    </source>
</evidence>
<evidence type="ECO:0000256" key="1">
    <source>
        <dbReference type="ARBA" id="ARBA00022729"/>
    </source>
</evidence>
<gene>
    <name evidence="4" type="ORF">Lwor_2280</name>
</gene>
<comment type="caution">
    <text evidence="4">The sequence shown here is derived from an EMBL/GenBank/DDBJ whole genome shotgun (WGS) entry which is preliminary data.</text>
</comment>
<dbReference type="Proteomes" id="UP000054662">
    <property type="component" value="Unassembled WGS sequence"/>
</dbReference>
<protein>
    <recommendedName>
        <fullName evidence="3">Outer membrane protein beta-barrel domain-containing protein</fullName>
    </recommendedName>
</protein>
<keyword evidence="1 2" id="KW-0732">Signal</keyword>
<feature type="chain" id="PRO_5006919392" description="Outer membrane protein beta-barrel domain-containing protein" evidence="2">
    <location>
        <begin position="23"/>
        <end position="269"/>
    </location>
</feature>
<proteinExistence type="predicted"/>
<sequence length="269" mass="29075">MKKCSKLASACLSLGLSSVVFAGTMGAPVEKETWYLTGGAGASWASDADISVDPAIWDFATQGYSNNLGSSALMFFGVGRYMNDYLRLDARYEHRGDYDYSQFQTGADNGVPGFTGDARTRMFKLNSNSVMVNGWLDLGSMNSNMLWQVGSFSMQPYVGGGIGVNYMNVKDFRTLTAPFGVNRTEVASINQTSTNSEFAWRVGAGISAQLTQRTSLAVGYDYFDGGKIPFPDYIMSSLSAPSGRTGVSVTPWSGSFTANEVYAELRVLI</sequence>
<dbReference type="STRING" id="45076.Lwor_2280"/>
<feature type="signal peptide" evidence="2">
    <location>
        <begin position="1"/>
        <end position="22"/>
    </location>
</feature>
<reference evidence="4 5" key="1">
    <citation type="submission" date="2015-11" db="EMBL/GenBank/DDBJ databases">
        <title>Genomic analysis of 38 Legionella species identifies large and diverse effector repertoires.</title>
        <authorList>
            <person name="Burstein D."/>
            <person name="Amaro F."/>
            <person name="Zusman T."/>
            <person name="Lifshitz Z."/>
            <person name="Cohen O."/>
            <person name="Gilbert J.A."/>
            <person name="Pupko T."/>
            <person name="Shuman H.A."/>
            <person name="Segal G."/>
        </authorList>
    </citation>
    <scope>NUCLEOTIDE SEQUENCE [LARGE SCALE GENOMIC DNA]</scope>
    <source>
        <strain evidence="4 5">ATCC 49508</strain>
    </source>
</reference>
<organism evidence="4 5">
    <name type="scientific">Legionella worsleiensis</name>
    <dbReference type="NCBI Taxonomy" id="45076"/>
    <lineage>
        <taxon>Bacteria</taxon>
        <taxon>Pseudomonadati</taxon>
        <taxon>Pseudomonadota</taxon>
        <taxon>Gammaproteobacteria</taxon>
        <taxon>Legionellales</taxon>
        <taxon>Legionellaceae</taxon>
        <taxon>Legionella</taxon>
    </lineage>
</organism>
<dbReference type="EMBL" id="LNZC01000029">
    <property type="protein sequence ID" value="KTD76162.1"/>
    <property type="molecule type" value="Genomic_DNA"/>
</dbReference>
<dbReference type="Pfam" id="PF13505">
    <property type="entry name" value="OMP_b-brl"/>
    <property type="match status" value="1"/>
</dbReference>
<dbReference type="SUPFAM" id="SSF56925">
    <property type="entry name" value="OMPA-like"/>
    <property type="match status" value="1"/>
</dbReference>
<keyword evidence="5" id="KW-1185">Reference proteome</keyword>
<name>A0A0W1A456_9GAMM</name>
<dbReference type="InterPro" id="IPR027385">
    <property type="entry name" value="Beta-barrel_OMP"/>
</dbReference>